<dbReference type="PANTHER" id="PTHR14226">
    <property type="entry name" value="NEUROPATHY TARGET ESTERASE/SWISS CHEESE D.MELANOGASTER"/>
    <property type="match status" value="1"/>
</dbReference>
<evidence type="ECO:0000256" key="2">
    <source>
        <dbReference type="ARBA" id="ARBA00022963"/>
    </source>
</evidence>
<accession>A0ABV5GIU9</accession>
<dbReference type="Proteomes" id="UP001589607">
    <property type="component" value="Unassembled WGS sequence"/>
</dbReference>
<dbReference type="InterPro" id="IPR002641">
    <property type="entry name" value="PNPLA_dom"/>
</dbReference>
<evidence type="ECO:0000256" key="3">
    <source>
        <dbReference type="ARBA" id="ARBA00023098"/>
    </source>
</evidence>
<keyword evidence="3 4" id="KW-0443">Lipid metabolism</keyword>
<feature type="chain" id="PRO_5045533324" evidence="5">
    <location>
        <begin position="20"/>
        <end position="737"/>
    </location>
</feature>
<dbReference type="InterPro" id="IPR050301">
    <property type="entry name" value="NTE"/>
</dbReference>
<feature type="domain" description="PNPLA" evidence="6">
    <location>
        <begin position="33"/>
        <end position="223"/>
    </location>
</feature>
<dbReference type="Gene3D" id="3.40.1090.10">
    <property type="entry name" value="Cytosolic phospholipase A2 catalytic domain"/>
    <property type="match status" value="2"/>
</dbReference>
<dbReference type="RefSeq" id="WP_236458145.1">
    <property type="nucleotide sequence ID" value="NZ_CBCSGE010000015.1"/>
</dbReference>
<feature type="active site" description="Nucleophile" evidence="4">
    <location>
        <position position="66"/>
    </location>
</feature>
<organism evidence="7 8">
    <name type="scientific">Flavobacterium jumunjinense</name>
    <dbReference type="NCBI Taxonomy" id="998845"/>
    <lineage>
        <taxon>Bacteria</taxon>
        <taxon>Pseudomonadati</taxon>
        <taxon>Bacteroidota</taxon>
        <taxon>Flavobacteriia</taxon>
        <taxon>Flavobacteriales</taxon>
        <taxon>Flavobacteriaceae</taxon>
        <taxon>Flavobacterium</taxon>
    </lineage>
</organism>
<gene>
    <name evidence="7" type="ORF">ACFFVF_01800</name>
</gene>
<protein>
    <submittedName>
        <fullName evidence="7">Patatin-like phospholipase family protein</fullName>
    </submittedName>
</protein>
<dbReference type="CDD" id="cd07205">
    <property type="entry name" value="Pat_PNPLA6_PNPLA7_NTE1_like"/>
    <property type="match status" value="1"/>
</dbReference>
<evidence type="ECO:0000259" key="6">
    <source>
        <dbReference type="PROSITE" id="PS51635"/>
    </source>
</evidence>
<dbReference type="PROSITE" id="PS51635">
    <property type="entry name" value="PNPLA"/>
    <property type="match status" value="1"/>
</dbReference>
<evidence type="ECO:0000313" key="7">
    <source>
        <dbReference type="EMBL" id="MFB9095237.1"/>
    </source>
</evidence>
<dbReference type="InterPro" id="IPR043864">
    <property type="entry name" value="Omp85-like_dom"/>
</dbReference>
<feature type="active site" description="Proton acceptor" evidence="4">
    <location>
        <position position="210"/>
    </location>
</feature>
<feature type="signal peptide" evidence="5">
    <location>
        <begin position="1"/>
        <end position="19"/>
    </location>
</feature>
<dbReference type="InterPro" id="IPR016035">
    <property type="entry name" value="Acyl_Trfase/lysoPLipase"/>
</dbReference>
<keyword evidence="1 4" id="KW-0378">Hydrolase</keyword>
<keyword evidence="5" id="KW-0732">Signal</keyword>
<name>A0ABV5GIU9_9FLAO</name>
<feature type="short sequence motif" description="DGA/G" evidence="4">
    <location>
        <begin position="210"/>
        <end position="212"/>
    </location>
</feature>
<evidence type="ECO:0000256" key="5">
    <source>
        <dbReference type="SAM" id="SignalP"/>
    </source>
</evidence>
<evidence type="ECO:0000256" key="1">
    <source>
        <dbReference type="ARBA" id="ARBA00022801"/>
    </source>
</evidence>
<keyword evidence="2 4" id="KW-0442">Lipid degradation</keyword>
<proteinExistence type="predicted"/>
<evidence type="ECO:0000313" key="8">
    <source>
        <dbReference type="Proteomes" id="UP001589607"/>
    </source>
</evidence>
<dbReference type="Pfam" id="PF01734">
    <property type="entry name" value="Patatin"/>
    <property type="match status" value="1"/>
</dbReference>
<dbReference type="EMBL" id="JBHMEY010000004">
    <property type="protein sequence ID" value="MFB9095237.1"/>
    <property type="molecule type" value="Genomic_DNA"/>
</dbReference>
<keyword evidence="8" id="KW-1185">Reference proteome</keyword>
<comment type="caution">
    <text evidence="7">The sequence shown here is derived from an EMBL/GenBank/DDBJ whole genome shotgun (WGS) entry which is preliminary data.</text>
</comment>
<dbReference type="PANTHER" id="PTHR14226:SF76">
    <property type="entry name" value="NTE FAMILY PROTEIN RSSA"/>
    <property type="match status" value="1"/>
</dbReference>
<evidence type="ECO:0000256" key="4">
    <source>
        <dbReference type="PROSITE-ProRule" id="PRU01161"/>
    </source>
</evidence>
<reference evidence="7 8" key="1">
    <citation type="submission" date="2024-09" db="EMBL/GenBank/DDBJ databases">
        <authorList>
            <person name="Sun Q."/>
            <person name="Mori K."/>
        </authorList>
    </citation>
    <scope>NUCLEOTIDE SEQUENCE [LARGE SCALE GENOMIC DNA]</scope>
    <source>
        <strain evidence="7 8">CECT 7955</strain>
    </source>
</reference>
<dbReference type="Gene3D" id="3.10.20.310">
    <property type="entry name" value="membrane protein fhac"/>
    <property type="match status" value="1"/>
</dbReference>
<dbReference type="Pfam" id="PF19143">
    <property type="entry name" value="Omp85_2"/>
    <property type="match status" value="1"/>
</dbReference>
<sequence>MKKTFLLLSLFLFFQISLAQEDSVQKTRPKVGLVLSGGGAKGLAHIGVLKVIDSMGIKIDYIGGTSMGAIIGGLYASGYSAKELDSIFTTLDVDALLQDFTPRDSKSFYEKRNDEMYALTLPFDKFKVGLPSGLSKGLYNFNLLSRLTMSVNNIHDFNDLPIPFFCIATNIENGKEVVLDKGILPQAMIASGAIPTLYNPIEINGKVLVDGGVVNNYPVELVRKMGADIVIGVDVQDGLKNREQLQEATDLLVQVSNFSMIEKMEAKRKVTDIYIKPDIRGYNVVSFEKGKEIIPKGVSAALKFSAELKELVVQKSANNKKDNPREVLNIKEINVNDLENYTRAYVLGKLKFKPESKISFETLEKGINNLNATQNFSSIVYSFQKNGDGEDVIFNLKEKRSNMFLKFGLHYDDLFKSGVLINFTKKKLLKRNDVLSLDVVLGDNFRYNIDYYIDNGFYWSFGIKSKYSYFSKNVPNDFNNGFTLSSLGINSLNVNYSDLSNQVYLQTIFAQKFSIGTGVELKHLKIDSPTLQNIRPIFDNSDYFSIYGYMKFDSFNQKYFPKKGWYFNGEVKTYLYSSDYNNEFDEFTMAKADMGIAYTFLNKITFKLLAEGGFSIGENRANYLDFALGGYGFAPINNLRPFYGYDFVGLIGDSYVKGTFELDYEFYKKHHVNFNGNYANIGYAIFESLEGWFSKPNYSGYAFGYGYDSLIGPLEIKHSWSPETGDHHTWFTVGFWF</sequence>
<dbReference type="SUPFAM" id="SSF52151">
    <property type="entry name" value="FabD/lysophospholipase-like"/>
    <property type="match status" value="1"/>
</dbReference>
<feature type="short sequence motif" description="GXGXXG" evidence="4">
    <location>
        <begin position="37"/>
        <end position="42"/>
    </location>
</feature>
<feature type="short sequence motif" description="GXSXG" evidence="4">
    <location>
        <begin position="64"/>
        <end position="68"/>
    </location>
</feature>